<reference evidence="6 7" key="1">
    <citation type="journal article" date="2021" name="Elife">
        <title>Chloroplast acquisition without the gene transfer in kleptoplastic sea slugs, Plakobranchus ocellatus.</title>
        <authorList>
            <person name="Maeda T."/>
            <person name="Takahashi S."/>
            <person name="Yoshida T."/>
            <person name="Shimamura S."/>
            <person name="Takaki Y."/>
            <person name="Nagai Y."/>
            <person name="Toyoda A."/>
            <person name="Suzuki Y."/>
            <person name="Arimoto A."/>
            <person name="Ishii H."/>
            <person name="Satoh N."/>
            <person name="Nishiyama T."/>
            <person name="Hasebe M."/>
            <person name="Maruyama T."/>
            <person name="Minagawa J."/>
            <person name="Obokata J."/>
            <person name="Shigenobu S."/>
        </authorList>
    </citation>
    <scope>NUCLEOTIDE SEQUENCE [LARGE SCALE GENOMIC DNA]</scope>
</reference>
<dbReference type="InterPro" id="IPR009050">
    <property type="entry name" value="Globin-like_sf"/>
</dbReference>
<dbReference type="InterPro" id="IPR044399">
    <property type="entry name" value="Mb-like_M"/>
</dbReference>
<keyword evidence="5" id="KW-0514">Muscle protein</keyword>
<dbReference type="EMBL" id="BMAT01002251">
    <property type="protein sequence ID" value="GFS02922.1"/>
    <property type="molecule type" value="Genomic_DNA"/>
</dbReference>
<keyword evidence="4" id="KW-0408">Iron</keyword>
<keyword evidence="3" id="KW-0479">Metal-binding</keyword>
<evidence type="ECO:0000256" key="1">
    <source>
        <dbReference type="ARBA" id="ARBA00022448"/>
    </source>
</evidence>
<dbReference type="SUPFAM" id="SSF46458">
    <property type="entry name" value="Globin-like"/>
    <property type="match status" value="1"/>
</dbReference>
<dbReference type="Gene3D" id="1.10.490.10">
    <property type="entry name" value="Globins"/>
    <property type="match status" value="1"/>
</dbReference>
<protein>
    <submittedName>
        <fullName evidence="6">Cytoglobin-1</fullName>
    </submittedName>
</protein>
<dbReference type="CDD" id="cd01040">
    <property type="entry name" value="Mb-like"/>
    <property type="match status" value="1"/>
</dbReference>
<evidence type="ECO:0000256" key="4">
    <source>
        <dbReference type="ARBA" id="ARBA00023004"/>
    </source>
</evidence>
<dbReference type="Proteomes" id="UP000762676">
    <property type="component" value="Unassembled WGS sequence"/>
</dbReference>
<keyword evidence="7" id="KW-1185">Reference proteome</keyword>
<evidence type="ECO:0000256" key="5">
    <source>
        <dbReference type="ARBA" id="ARBA00023179"/>
    </source>
</evidence>
<sequence length="131" mass="15414">MTKPKRIKHNNTQMCQVYWNVKNSFETGSVAEREDTHSEIESLFETEPDLKTMFPKMIRMNDSNQLEWDVDKDMLQRMWPSLHYGLGAVLGESYTREVSQAWRKLFSYICIQMHHGMNNPDLEVDVGVKLT</sequence>
<dbReference type="GO" id="GO:0020037">
    <property type="term" value="F:heme binding"/>
    <property type="evidence" value="ECO:0007669"/>
    <property type="project" value="InterPro"/>
</dbReference>
<dbReference type="GO" id="GO:0019825">
    <property type="term" value="F:oxygen binding"/>
    <property type="evidence" value="ECO:0007669"/>
    <property type="project" value="InterPro"/>
</dbReference>
<keyword evidence="1" id="KW-0813">Transport</keyword>
<evidence type="ECO:0000313" key="6">
    <source>
        <dbReference type="EMBL" id="GFS02922.1"/>
    </source>
</evidence>
<keyword evidence="2" id="KW-0349">Heme</keyword>
<accession>A0AAV4I1U3</accession>
<evidence type="ECO:0000313" key="7">
    <source>
        <dbReference type="Proteomes" id="UP000762676"/>
    </source>
</evidence>
<dbReference type="GO" id="GO:0046872">
    <property type="term" value="F:metal ion binding"/>
    <property type="evidence" value="ECO:0007669"/>
    <property type="project" value="UniProtKB-KW"/>
</dbReference>
<dbReference type="AlphaFoldDB" id="A0AAV4I1U3"/>
<evidence type="ECO:0000256" key="3">
    <source>
        <dbReference type="ARBA" id="ARBA00022723"/>
    </source>
</evidence>
<name>A0AAV4I1U3_9GAST</name>
<organism evidence="6 7">
    <name type="scientific">Elysia marginata</name>
    <dbReference type="NCBI Taxonomy" id="1093978"/>
    <lineage>
        <taxon>Eukaryota</taxon>
        <taxon>Metazoa</taxon>
        <taxon>Spiralia</taxon>
        <taxon>Lophotrochozoa</taxon>
        <taxon>Mollusca</taxon>
        <taxon>Gastropoda</taxon>
        <taxon>Heterobranchia</taxon>
        <taxon>Euthyneura</taxon>
        <taxon>Panpulmonata</taxon>
        <taxon>Sacoglossa</taxon>
        <taxon>Placobranchoidea</taxon>
        <taxon>Plakobranchidae</taxon>
        <taxon>Elysia</taxon>
    </lineage>
</organism>
<proteinExistence type="predicted"/>
<comment type="caution">
    <text evidence="6">The sequence shown here is derived from an EMBL/GenBank/DDBJ whole genome shotgun (WGS) entry which is preliminary data.</text>
</comment>
<dbReference type="InterPro" id="IPR012292">
    <property type="entry name" value="Globin/Proto"/>
</dbReference>
<evidence type="ECO:0000256" key="2">
    <source>
        <dbReference type="ARBA" id="ARBA00022617"/>
    </source>
</evidence>
<gene>
    <name evidence="6" type="ORF">ElyMa_001135600</name>
</gene>